<evidence type="ECO:0000256" key="7">
    <source>
        <dbReference type="ARBA" id="ARBA00050021"/>
    </source>
</evidence>
<proteinExistence type="inferred from homology"/>
<dbReference type="Pfam" id="PF00883">
    <property type="entry name" value="Peptidase_M17"/>
    <property type="match status" value="1"/>
</dbReference>
<dbReference type="GO" id="GO:0004177">
    <property type="term" value="F:aminopeptidase activity"/>
    <property type="evidence" value="ECO:0007669"/>
    <property type="project" value="UniProtKB-KW"/>
</dbReference>
<comment type="similarity">
    <text evidence="1">Belongs to the peptidase M17 family.</text>
</comment>
<dbReference type="PANTHER" id="PTHR11963:SF23">
    <property type="entry name" value="CYTOSOL AMINOPEPTIDASE"/>
    <property type="match status" value="1"/>
</dbReference>
<evidence type="ECO:0000313" key="10">
    <source>
        <dbReference type="EMBL" id="MBZ2387533.1"/>
    </source>
</evidence>
<dbReference type="Gene3D" id="3.40.220.10">
    <property type="entry name" value="Leucine Aminopeptidase, subunit E, domain 1"/>
    <property type="match status" value="1"/>
</dbReference>
<dbReference type="PRINTS" id="PR00481">
    <property type="entry name" value="LAMNOPPTDASE"/>
</dbReference>
<keyword evidence="11" id="KW-1185">Reference proteome</keyword>
<evidence type="ECO:0000256" key="4">
    <source>
        <dbReference type="ARBA" id="ARBA00022801"/>
    </source>
</evidence>
<organism evidence="10 11">
    <name type="scientific">Anaerococcus murdochii</name>
    <dbReference type="NCBI Taxonomy" id="411577"/>
    <lineage>
        <taxon>Bacteria</taxon>
        <taxon>Bacillati</taxon>
        <taxon>Bacillota</taxon>
        <taxon>Tissierellia</taxon>
        <taxon>Tissierellales</taxon>
        <taxon>Peptoniphilaceae</taxon>
        <taxon>Anaerococcus</taxon>
    </lineage>
</organism>
<keyword evidence="4 10" id="KW-0378">Hydrolase</keyword>
<name>A0ABS7T184_9FIRM</name>
<dbReference type="InterPro" id="IPR008283">
    <property type="entry name" value="Peptidase_M17_N"/>
</dbReference>
<reference evidence="10 11" key="1">
    <citation type="submission" date="2021-08" db="EMBL/GenBank/DDBJ databases">
        <title>FDA dAtabase for Regulatory Grade micrObial Sequences (FDA-ARGOS): Supporting development and validation of Infectious Disease Dx tests.</title>
        <authorList>
            <person name="Sproer C."/>
            <person name="Gronow S."/>
            <person name="Severitt S."/>
            <person name="Schroder I."/>
            <person name="Tallon L."/>
            <person name="Sadzewicz L."/>
            <person name="Zhao X."/>
            <person name="Boylan J."/>
            <person name="Ott S."/>
            <person name="Bowen H."/>
            <person name="Vavikolanu K."/>
            <person name="Hazen T."/>
            <person name="Aluvathingal J."/>
            <person name="Nadendla S."/>
            <person name="Lowell S."/>
            <person name="Myers T."/>
            <person name="Yan Y."/>
            <person name="Sichtig H."/>
        </authorList>
    </citation>
    <scope>NUCLEOTIDE SEQUENCE [LARGE SCALE GENOMIC DNA]</scope>
    <source>
        <strain evidence="10 11">FDAARGOS_1460</strain>
    </source>
</reference>
<evidence type="ECO:0000256" key="5">
    <source>
        <dbReference type="ARBA" id="ARBA00033172"/>
    </source>
</evidence>
<evidence type="ECO:0000256" key="6">
    <source>
        <dbReference type="ARBA" id="ARBA00049972"/>
    </source>
</evidence>
<keyword evidence="2 10" id="KW-0031">Aminopeptidase</keyword>
<evidence type="ECO:0000256" key="1">
    <source>
        <dbReference type="ARBA" id="ARBA00009528"/>
    </source>
</evidence>
<dbReference type="SUPFAM" id="SSF52949">
    <property type="entry name" value="Macro domain-like"/>
    <property type="match status" value="1"/>
</dbReference>
<evidence type="ECO:0000256" key="3">
    <source>
        <dbReference type="ARBA" id="ARBA00022670"/>
    </source>
</evidence>
<dbReference type="EMBL" id="JAIPME010000002">
    <property type="protein sequence ID" value="MBZ2387533.1"/>
    <property type="molecule type" value="Genomic_DNA"/>
</dbReference>
<gene>
    <name evidence="10" type="ORF">K8P03_09575</name>
</gene>
<comment type="function">
    <text evidence="6">Presumably involved in the processing and regular turnover of intracellular proteins. Catalyzes the removal of unsubstituted N-terminal amino acids from various peptides.</text>
</comment>
<dbReference type="RefSeq" id="WP_223420466.1">
    <property type="nucleotide sequence ID" value="NZ_JAIPME010000002.1"/>
</dbReference>
<dbReference type="Pfam" id="PF02789">
    <property type="entry name" value="Peptidase_M17_N"/>
    <property type="match status" value="1"/>
</dbReference>
<comment type="caution">
    <text evidence="10">The sequence shown here is derived from an EMBL/GenBank/DDBJ whole genome shotgun (WGS) entry which is preliminary data.</text>
</comment>
<dbReference type="InterPro" id="IPR043472">
    <property type="entry name" value="Macro_dom-like"/>
</dbReference>
<dbReference type="InterPro" id="IPR000819">
    <property type="entry name" value="Peptidase_M17_C"/>
</dbReference>
<dbReference type="Proteomes" id="UP000734271">
    <property type="component" value="Unassembled WGS sequence"/>
</dbReference>
<dbReference type="InterPro" id="IPR011356">
    <property type="entry name" value="Leucine_aapep/pepB"/>
</dbReference>
<evidence type="ECO:0000259" key="9">
    <source>
        <dbReference type="PROSITE" id="PS00631"/>
    </source>
</evidence>
<sequence length="455" mass="49850">MSSKITHNNNNKIQFAFKNQIENKYFKANKGEIFANDGVILLGLGDEDKLNKEIFKEAICTLGKFLKDKDLNEISINENPTKLDDRTFALSLVEALVVSAYDFNFYKSDKKENKFVNVNFDEKLNSYDKEIEELIKVLDGQFLARDLVNLRSNDIYPESLAQKAKENLSELGVDVKVYDKDQILDMGLTAFYEVAKGSDKEPKFIVMEYLKGEPGKAPLALVGKGLTYDAGGYSIKTSKGMKTMHTDMGGAGSVIGAMNAIALNELKVNVVAIVASCENLISGRAYKPGDIIKARNGMTIDVDNTDAEGRITLADAVNYAATEYKPAMIVDLATLTGAALGALGETYTASITNDEDAFRKILKASKKMDEKIWLLPNDPFYKTYNESDDADVKNSGGPLAGSITAGQFIENFVEGYPWVHLDIAGTAHLSAPQGINGKGATGVHVKTLYELAKEF</sequence>
<keyword evidence="3" id="KW-0645">Protease</keyword>
<dbReference type="CDD" id="cd00433">
    <property type="entry name" value="Peptidase_M17"/>
    <property type="match status" value="1"/>
</dbReference>
<evidence type="ECO:0000256" key="8">
    <source>
        <dbReference type="ARBA" id="ARBA00050061"/>
    </source>
</evidence>
<evidence type="ECO:0000256" key="2">
    <source>
        <dbReference type="ARBA" id="ARBA00022438"/>
    </source>
</evidence>
<dbReference type="PANTHER" id="PTHR11963">
    <property type="entry name" value="LEUCINE AMINOPEPTIDASE-RELATED"/>
    <property type="match status" value="1"/>
</dbReference>
<feature type="domain" description="Cytosol aminopeptidase" evidence="9">
    <location>
        <begin position="304"/>
        <end position="311"/>
    </location>
</feature>
<accession>A0ABS7T184</accession>
<dbReference type="NCBIfam" id="NF002083">
    <property type="entry name" value="PRK00913.3-5"/>
    <property type="match status" value="1"/>
</dbReference>
<evidence type="ECO:0000313" key="11">
    <source>
        <dbReference type="Proteomes" id="UP000734271"/>
    </source>
</evidence>
<dbReference type="SUPFAM" id="SSF53187">
    <property type="entry name" value="Zn-dependent exopeptidases"/>
    <property type="match status" value="1"/>
</dbReference>
<dbReference type="PROSITE" id="PS00631">
    <property type="entry name" value="CYTOSOL_AP"/>
    <property type="match status" value="1"/>
</dbReference>
<dbReference type="Gene3D" id="3.40.630.10">
    <property type="entry name" value="Zn peptidases"/>
    <property type="match status" value="1"/>
</dbReference>
<protein>
    <recommendedName>
        <fullName evidence="7">Probable cytosol aminopeptidase</fullName>
    </recommendedName>
    <alternativeName>
        <fullName evidence="8">Leucine aminopeptidase</fullName>
    </alternativeName>
    <alternativeName>
        <fullName evidence="5">Leucyl aminopeptidase</fullName>
    </alternativeName>
</protein>